<dbReference type="AlphaFoldDB" id="A0A974S2Q9"/>
<gene>
    <name evidence="1" type="ORF">H5J25_09580</name>
</gene>
<sequence length="186" mass="21020">MSTSDLIASGVLVTGALALLLTLAGVIVAKTANAINRSSSAQQIAVAERELYLSLVEKRWTWMSGYVEAFMERQGEWQSEAFSKANNEPFDTKWERRLNALHLQAEWMFDGEIARRVNLIKMHQARAANDYWMWVFEGDETLFDINLPADARGIELAHEELAEMIDDMSRYLYVGDIERASASVAV</sequence>
<proteinExistence type="predicted"/>
<name>A0A974S2Q9_9SPHN</name>
<accession>A0A974S2Q9</accession>
<keyword evidence="2" id="KW-1185">Reference proteome</keyword>
<dbReference type="Proteomes" id="UP000595894">
    <property type="component" value="Chromosome"/>
</dbReference>
<dbReference type="RefSeq" id="WP_202090470.1">
    <property type="nucleotide sequence ID" value="NZ_CP061035.1"/>
</dbReference>
<evidence type="ECO:0000313" key="1">
    <source>
        <dbReference type="EMBL" id="QQV75867.1"/>
    </source>
</evidence>
<organism evidence="1 2">
    <name type="scientific">Sphingomonas aliaeris</name>
    <dbReference type="NCBI Taxonomy" id="2759526"/>
    <lineage>
        <taxon>Bacteria</taxon>
        <taxon>Pseudomonadati</taxon>
        <taxon>Pseudomonadota</taxon>
        <taxon>Alphaproteobacteria</taxon>
        <taxon>Sphingomonadales</taxon>
        <taxon>Sphingomonadaceae</taxon>
        <taxon>Sphingomonas</taxon>
    </lineage>
</organism>
<protein>
    <submittedName>
        <fullName evidence="1">Uncharacterized protein</fullName>
    </submittedName>
</protein>
<evidence type="ECO:0000313" key="2">
    <source>
        <dbReference type="Proteomes" id="UP000595894"/>
    </source>
</evidence>
<dbReference type="EMBL" id="CP061035">
    <property type="protein sequence ID" value="QQV75867.1"/>
    <property type="molecule type" value="Genomic_DNA"/>
</dbReference>
<reference evidence="2" key="1">
    <citation type="submission" date="2020-09" db="EMBL/GenBank/DDBJ databases">
        <title>Sphingomonas sp., a new species isolated from pork steak.</title>
        <authorList>
            <person name="Heidler von Heilborn D."/>
        </authorList>
    </citation>
    <scope>NUCLEOTIDE SEQUENCE [LARGE SCALE GENOMIC DNA]</scope>
</reference>
<dbReference type="KEGG" id="sari:H5J25_09580"/>